<evidence type="ECO:0000256" key="1">
    <source>
        <dbReference type="SAM" id="Phobius"/>
    </source>
</evidence>
<evidence type="ECO:0000313" key="2">
    <source>
        <dbReference type="EMBL" id="MBO1919831.1"/>
    </source>
</evidence>
<protein>
    <submittedName>
        <fullName evidence="2">Uncharacterized protein</fullName>
    </submittedName>
</protein>
<feature type="transmembrane region" description="Helical" evidence="1">
    <location>
        <begin position="26"/>
        <end position="44"/>
    </location>
</feature>
<organism evidence="2">
    <name type="scientific">Staphylococcus xylosus</name>
    <dbReference type="NCBI Taxonomy" id="1288"/>
    <lineage>
        <taxon>Bacteria</taxon>
        <taxon>Bacillati</taxon>
        <taxon>Bacillota</taxon>
        <taxon>Bacilli</taxon>
        <taxon>Bacillales</taxon>
        <taxon>Staphylococcaceae</taxon>
        <taxon>Staphylococcus</taxon>
    </lineage>
</organism>
<gene>
    <name evidence="2" type="ORF">J4710_02765</name>
</gene>
<keyword evidence="1" id="KW-0472">Membrane</keyword>
<dbReference type="EMBL" id="JAGETT010000010">
    <property type="protein sequence ID" value="MBO1919831.1"/>
    <property type="molecule type" value="Genomic_DNA"/>
</dbReference>
<comment type="caution">
    <text evidence="2">The sequence shown here is derived from an EMBL/GenBank/DDBJ whole genome shotgun (WGS) entry which is preliminary data.</text>
</comment>
<dbReference type="AlphaFoldDB" id="A0A939NDL8"/>
<name>A0A939NDL8_STAXY</name>
<proteinExistence type="predicted"/>
<keyword evidence="1" id="KW-0812">Transmembrane</keyword>
<sequence length="88" mass="10384">MNRLNWLIDKYDIGNEDISSKRHLRLTYLYGSVWLRMIAQAVLLPSGEEGNPEKSLQLYKTIRLQWYTLCLLCLTCLLTLLKRQTKPK</sequence>
<feature type="transmembrane region" description="Helical" evidence="1">
    <location>
        <begin position="64"/>
        <end position="81"/>
    </location>
</feature>
<keyword evidence="1" id="KW-1133">Transmembrane helix</keyword>
<reference evidence="2" key="1">
    <citation type="submission" date="2021-03" db="EMBL/GenBank/DDBJ databases">
        <title>Molecular epidemiology and mechanisms of colistin and carbapenem resistance in Enterobacteriaceae from clinical isolates, the environment and porcine samples in Pretoria, South Africa.</title>
        <authorList>
            <person name="Bogoshi D."/>
            <person name="Mbelle N.M."/>
            <person name="Naidoo V."/>
            <person name="Osei Sekyere J."/>
        </authorList>
    </citation>
    <scope>NUCLEOTIDE SEQUENCE</scope>
    <source>
        <strain evidence="2">ESB009</strain>
    </source>
</reference>
<accession>A0A939NDL8</accession>